<evidence type="ECO:0000313" key="2">
    <source>
        <dbReference type="EMBL" id="SDZ58473.1"/>
    </source>
</evidence>
<protein>
    <submittedName>
        <fullName evidence="2">Uncharacterized protein</fullName>
    </submittedName>
</protein>
<name>A0A1H3U7J1_9ACTN</name>
<dbReference type="STRING" id="137265.SAMN05421684_6715"/>
<gene>
    <name evidence="2" type="ORF">SAMN05421684_6715</name>
</gene>
<accession>A0A1H3U7J1</accession>
<organism evidence="2 3">
    <name type="scientific">Asanoa ishikariensis</name>
    <dbReference type="NCBI Taxonomy" id="137265"/>
    <lineage>
        <taxon>Bacteria</taxon>
        <taxon>Bacillati</taxon>
        <taxon>Actinomycetota</taxon>
        <taxon>Actinomycetes</taxon>
        <taxon>Micromonosporales</taxon>
        <taxon>Micromonosporaceae</taxon>
        <taxon>Asanoa</taxon>
    </lineage>
</organism>
<dbReference type="Proteomes" id="UP000199632">
    <property type="component" value="Unassembled WGS sequence"/>
</dbReference>
<proteinExistence type="predicted"/>
<evidence type="ECO:0000256" key="1">
    <source>
        <dbReference type="SAM" id="MobiDB-lite"/>
    </source>
</evidence>
<dbReference type="AlphaFoldDB" id="A0A1H3U7J1"/>
<keyword evidence="3" id="KW-1185">Reference proteome</keyword>
<reference evidence="3" key="1">
    <citation type="submission" date="2016-10" db="EMBL/GenBank/DDBJ databases">
        <authorList>
            <person name="Varghese N."/>
            <person name="Submissions S."/>
        </authorList>
    </citation>
    <scope>NUCLEOTIDE SEQUENCE [LARGE SCALE GENOMIC DNA]</scope>
    <source>
        <strain evidence="3">DSM 44718</strain>
    </source>
</reference>
<feature type="region of interest" description="Disordered" evidence="1">
    <location>
        <begin position="1"/>
        <end position="43"/>
    </location>
</feature>
<dbReference type="RefSeq" id="WP_275414250.1">
    <property type="nucleotide sequence ID" value="NZ_BOND01000006.1"/>
</dbReference>
<dbReference type="EMBL" id="FNQB01000004">
    <property type="protein sequence ID" value="SDZ58473.1"/>
    <property type="molecule type" value="Genomic_DNA"/>
</dbReference>
<evidence type="ECO:0000313" key="3">
    <source>
        <dbReference type="Proteomes" id="UP000199632"/>
    </source>
</evidence>
<sequence length="43" mass="4764">MNSTDIDDLLHLDERTASTGEQEPIHETTLAGPIHETTLAPRH</sequence>